<evidence type="ECO:0000256" key="2">
    <source>
        <dbReference type="SAM" id="Phobius"/>
    </source>
</evidence>
<feature type="compositionally biased region" description="Basic and acidic residues" evidence="1">
    <location>
        <begin position="255"/>
        <end position="318"/>
    </location>
</feature>
<evidence type="ECO:0000313" key="4">
    <source>
        <dbReference type="Proteomes" id="UP000494040"/>
    </source>
</evidence>
<dbReference type="RefSeq" id="XP_014239997.1">
    <property type="nucleotide sequence ID" value="XM_014384511.1"/>
</dbReference>
<keyword evidence="4" id="KW-1185">Reference proteome</keyword>
<dbReference type="EnsemblMetazoa" id="XM_014384512.2">
    <property type="protein sequence ID" value="XP_014239998.1"/>
    <property type="gene ID" value="LOC106661237"/>
</dbReference>
<dbReference type="RefSeq" id="XP_014239998.1">
    <property type="nucleotide sequence ID" value="XM_014384512.2"/>
</dbReference>
<dbReference type="EnsemblMetazoa" id="XM_014384511.1">
    <property type="protein sequence ID" value="XP_014239997.1"/>
    <property type="gene ID" value="LOC106661237"/>
</dbReference>
<evidence type="ECO:0000256" key="1">
    <source>
        <dbReference type="SAM" id="MobiDB-lite"/>
    </source>
</evidence>
<dbReference type="KEGG" id="clec:106661237"/>
<feature type="transmembrane region" description="Helical" evidence="2">
    <location>
        <begin position="367"/>
        <end position="387"/>
    </location>
</feature>
<dbReference type="Proteomes" id="UP000494040">
    <property type="component" value="Unassembled WGS sequence"/>
</dbReference>
<dbReference type="AlphaFoldDB" id="A0A8I6R6R1"/>
<sequence>MAVNELQRKITCLALSQSQLLSSYSSLSKLNNITCKRIHTTVQCMKCKVNAPKNEKKEKNENIGKVEEAQKSPICDPSMCCRPSLKDILPACYANKICSLVTAIVFPFTIVALLLVLADALFNYIDCLEDNVLDSEKPCSPPRQINLLNKSEKFSLKEIFYMALTLGIKVDKKKLERPICQQVVDDKDCEDNANRKSEGTQLNRLNKNLEKIVYFCWKKTDKLVCRRATKEEEERMAVLNKKQCIKTKISSSQTENEKENEQKNCKEDANKETKETDKIKTETAPKPKDERGEPEIKDQEAQKKTKMEKDVVTLKMKDSSSSSTKSPSSSRSTSGSSSSFPHEKVRDDALRREIKKIEEKVMTDSDLGLPLGMVNIIALIIILLTMML</sequence>
<name>A0A8I6R6R1_CIMLE</name>
<accession>A0A8I6R6R1</accession>
<organism evidence="3 4">
    <name type="scientific">Cimex lectularius</name>
    <name type="common">Bed bug</name>
    <name type="synonym">Acanthia lectularia</name>
    <dbReference type="NCBI Taxonomy" id="79782"/>
    <lineage>
        <taxon>Eukaryota</taxon>
        <taxon>Metazoa</taxon>
        <taxon>Ecdysozoa</taxon>
        <taxon>Arthropoda</taxon>
        <taxon>Hexapoda</taxon>
        <taxon>Insecta</taxon>
        <taxon>Pterygota</taxon>
        <taxon>Neoptera</taxon>
        <taxon>Paraneoptera</taxon>
        <taxon>Hemiptera</taxon>
        <taxon>Heteroptera</taxon>
        <taxon>Panheteroptera</taxon>
        <taxon>Cimicomorpha</taxon>
        <taxon>Cimicidae</taxon>
        <taxon>Cimex</taxon>
    </lineage>
</organism>
<keyword evidence="2" id="KW-1133">Transmembrane helix</keyword>
<protein>
    <submittedName>
        <fullName evidence="3">Uncharacterized protein</fullName>
    </submittedName>
</protein>
<reference evidence="3" key="1">
    <citation type="submission" date="2022-01" db="UniProtKB">
        <authorList>
            <consortium name="EnsemblMetazoa"/>
        </authorList>
    </citation>
    <scope>IDENTIFICATION</scope>
</reference>
<proteinExistence type="predicted"/>
<keyword evidence="2" id="KW-0472">Membrane</keyword>
<feature type="transmembrane region" description="Helical" evidence="2">
    <location>
        <begin position="97"/>
        <end position="118"/>
    </location>
</feature>
<feature type="region of interest" description="Disordered" evidence="1">
    <location>
        <begin position="249"/>
        <end position="348"/>
    </location>
</feature>
<evidence type="ECO:0000313" key="3">
    <source>
        <dbReference type="EnsemblMetazoa" id="XP_014239998.1"/>
    </source>
</evidence>
<feature type="compositionally biased region" description="Low complexity" evidence="1">
    <location>
        <begin position="319"/>
        <end position="339"/>
    </location>
</feature>
<keyword evidence="2" id="KW-0812">Transmembrane</keyword>
<dbReference type="GeneID" id="106661237"/>